<keyword evidence="4" id="KW-1185">Reference proteome</keyword>
<evidence type="ECO:0000259" key="2">
    <source>
        <dbReference type="SMART" id="SM00731"/>
    </source>
</evidence>
<organism evidence="3 4">
    <name type="scientific">Platanthera guangdongensis</name>
    <dbReference type="NCBI Taxonomy" id="2320717"/>
    <lineage>
        <taxon>Eukaryota</taxon>
        <taxon>Viridiplantae</taxon>
        <taxon>Streptophyta</taxon>
        <taxon>Embryophyta</taxon>
        <taxon>Tracheophyta</taxon>
        <taxon>Spermatophyta</taxon>
        <taxon>Magnoliopsida</taxon>
        <taxon>Liliopsida</taxon>
        <taxon>Asparagales</taxon>
        <taxon>Orchidaceae</taxon>
        <taxon>Orchidoideae</taxon>
        <taxon>Orchideae</taxon>
        <taxon>Orchidinae</taxon>
        <taxon>Platanthera</taxon>
    </lineage>
</organism>
<proteinExistence type="predicted"/>
<protein>
    <recommendedName>
        <fullName evidence="2">SprT-like domain-containing protein</fullName>
    </recommendedName>
</protein>
<gene>
    <name evidence="3" type="ORF">KSP40_PGU016441</name>
</gene>
<dbReference type="SMART" id="SM00731">
    <property type="entry name" value="SprT"/>
    <property type="match status" value="1"/>
</dbReference>
<dbReference type="EMBL" id="JBBWWR010000011">
    <property type="protein sequence ID" value="KAK8959419.1"/>
    <property type="molecule type" value="Genomic_DNA"/>
</dbReference>
<dbReference type="Proteomes" id="UP001412067">
    <property type="component" value="Unassembled WGS sequence"/>
</dbReference>
<feature type="compositionally biased region" description="Polar residues" evidence="1">
    <location>
        <begin position="374"/>
        <end position="384"/>
    </location>
</feature>
<evidence type="ECO:0000256" key="1">
    <source>
        <dbReference type="SAM" id="MobiDB-lite"/>
    </source>
</evidence>
<feature type="region of interest" description="Disordered" evidence="1">
    <location>
        <begin position="306"/>
        <end position="338"/>
    </location>
</feature>
<evidence type="ECO:0000313" key="3">
    <source>
        <dbReference type="EMBL" id="KAK8959419.1"/>
    </source>
</evidence>
<dbReference type="InterPro" id="IPR044245">
    <property type="entry name" value="Spartan"/>
</dbReference>
<sequence>MLGLHEEDTRIRFPSRWDWQALPFLSPKATHAGILVVSHHLDSHLPAPAAAFSSDSSLLSLFFSQWPLTVPNPFSNGNFWCSYLLPHRPTIKPFLLFVSPCVRALQFSEPKMAEPGPDIHELFCHYNSLYFNDDLITCFVSWAPCLTSMASSCDCTVEGHCEIQLSVPLLKCRSSADLKNILLHEMIHAFMWIVHKINNHSDHGPIFQNKLKSMNLNRINDLQRPSNGYNVTSHHGFQNEENASRAHLWMGASCGDLSKRGMNREPLHGDSVEKKGCDNNCSNHSYEWQGPKKICSGRYEKVDDVSGFKDKGKSIGVQENAEKKRKGSSQFNRQTRPRLLLPADEIKDKRVSKRPKIMAEYFLSGDDKPKSLGKKSSQPDCSNNNQLTVVDLRTRTLAMGPEIPRQPRTTCRKICSVPYIEESKHNKRPREISLVIQQFGVYTDEESEEDLQPLINKRSERRKKMKMFSNSDRKVELTTGLTPHEVISLD</sequence>
<reference evidence="3 4" key="1">
    <citation type="journal article" date="2022" name="Nat. Plants">
        <title>Genomes of leafy and leafless Platanthera orchids illuminate the evolution of mycoheterotrophy.</title>
        <authorList>
            <person name="Li M.H."/>
            <person name="Liu K.W."/>
            <person name="Li Z."/>
            <person name="Lu H.C."/>
            <person name="Ye Q.L."/>
            <person name="Zhang D."/>
            <person name="Wang J.Y."/>
            <person name="Li Y.F."/>
            <person name="Zhong Z.M."/>
            <person name="Liu X."/>
            <person name="Yu X."/>
            <person name="Liu D.K."/>
            <person name="Tu X.D."/>
            <person name="Liu B."/>
            <person name="Hao Y."/>
            <person name="Liao X.Y."/>
            <person name="Jiang Y.T."/>
            <person name="Sun W.H."/>
            <person name="Chen J."/>
            <person name="Chen Y.Q."/>
            <person name="Ai Y."/>
            <person name="Zhai J.W."/>
            <person name="Wu S.S."/>
            <person name="Zhou Z."/>
            <person name="Hsiao Y.Y."/>
            <person name="Wu W.L."/>
            <person name="Chen Y.Y."/>
            <person name="Lin Y.F."/>
            <person name="Hsu J.L."/>
            <person name="Li C.Y."/>
            <person name="Wang Z.W."/>
            <person name="Zhao X."/>
            <person name="Zhong W.Y."/>
            <person name="Ma X.K."/>
            <person name="Ma L."/>
            <person name="Huang J."/>
            <person name="Chen G.Z."/>
            <person name="Huang M.Z."/>
            <person name="Huang L."/>
            <person name="Peng D.H."/>
            <person name="Luo Y.B."/>
            <person name="Zou S.Q."/>
            <person name="Chen S.P."/>
            <person name="Lan S."/>
            <person name="Tsai W.C."/>
            <person name="Van de Peer Y."/>
            <person name="Liu Z.J."/>
        </authorList>
    </citation>
    <scope>NUCLEOTIDE SEQUENCE [LARGE SCALE GENOMIC DNA]</scope>
    <source>
        <strain evidence="3">Lor288</strain>
    </source>
</reference>
<dbReference type="PANTHER" id="PTHR21220:SF0">
    <property type="entry name" value="DNA-DEPENDENT METALLOPROTEASE SPRTN"/>
    <property type="match status" value="1"/>
</dbReference>
<dbReference type="InterPro" id="IPR006640">
    <property type="entry name" value="SprT-like_domain"/>
</dbReference>
<evidence type="ECO:0000313" key="4">
    <source>
        <dbReference type="Proteomes" id="UP001412067"/>
    </source>
</evidence>
<dbReference type="PANTHER" id="PTHR21220">
    <property type="entry name" value="DNA-DEPENDENT METALLOPROTEASE SPRTN"/>
    <property type="match status" value="1"/>
</dbReference>
<dbReference type="Pfam" id="PF10263">
    <property type="entry name" value="SprT-like"/>
    <property type="match status" value="1"/>
</dbReference>
<comment type="caution">
    <text evidence="3">The sequence shown here is derived from an EMBL/GenBank/DDBJ whole genome shotgun (WGS) entry which is preliminary data.</text>
</comment>
<feature type="region of interest" description="Disordered" evidence="1">
    <location>
        <begin position="363"/>
        <end position="384"/>
    </location>
</feature>
<accession>A0ABR2M766</accession>
<feature type="domain" description="SprT-like" evidence="2">
    <location>
        <begin position="117"/>
        <end position="275"/>
    </location>
</feature>
<name>A0ABR2M766_9ASPA</name>